<reference evidence="3" key="1">
    <citation type="submission" date="2020-05" db="EMBL/GenBank/DDBJ databases">
        <title>WGS assembly of Panicum virgatum.</title>
        <authorList>
            <person name="Lovell J.T."/>
            <person name="Jenkins J."/>
            <person name="Shu S."/>
            <person name="Juenger T.E."/>
            <person name="Schmutz J."/>
        </authorList>
    </citation>
    <scope>NUCLEOTIDE SEQUENCE</scope>
    <source>
        <strain evidence="3">AP13</strain>
    </source>
</reference>
<accession>A0A8T0TBQ0</accession>
<organism evidence="3 4">
    <name type="scientific">Panicum virgatum</name>
    <name type="common">Blackwell switchgrass</name>
    <dbReference type="NCBI Taxonomy" id="38727"/>
    <lineage>
        <taxon>Eukaryota</taxon>
        <taxon>Viridiplantae</taxon>
        <taxon>Streptophyta</taxon>
        <taxon>Embryophyta</taxon>
        <taxon>Tracheophyta</taxon>
        <taxon>Spermatophyta</taxon>
        <taxon>Magnoliopsida</taxon>
        <taxon>Liliopsida</taxon>
        <taxon>Poales</taxon>
        <taxon>Poaceae</taxon>
        <taxon>PACMAD clade</taxon>
        <taxon>Panicoideae</taxon>
        <taxon>Panicodae</taxon>
        <taxon>Paniceae</taxon>
        <taxon>Panicinae</taxon>
        <taxon>Panicum</taxon>
        <taxon>Panicum sect. Hiantes</taxon>
    </lineage>
</organism>
<sequence>SETEKLLAAVAESTSAITLLEPDVSLPKELLGTTSSEGSVTDNPQPVQHNTTDGSPPSASLLISKILARYPRNWYQVFYIRMDRGGYFCMYPNLGGPFQSICEADAAIERYLDELRHTAMCKDQVKLSVVDRLIHNCKFYLDGTPKRGPNSPTEDEKIYMVQAVLDQYNEDQKLFGNHAHELEALVGKQWICENHRCTSNLFFAEVSHMQGEKDWEVNCCCMIKRDENGHCYGCRNNGSPGMKHPNNTGAYTGGHLDGYLPFGCVDASSDDEDEEERLRAMFEGMDDPNLHDRIRRLAPRCSAKRIEKIQFIPLKYS</sequence>
<comment type="caution">
    <text evidence="3">The sequence shown here is derived from an EMBL/GenBank/DDBJ whole genome shotgun (WGS) entry which is preliminary data.</text>
</comment>
<name>A0A8T0TBQ0_PANVG</name>
<feature type="region of interest" description="Disordered" evidence="1">
    <location>
        <begin position="31"/>
        <end position="56"/>
    </location>
</feature>
<dbReference type="InterPro" id="IPR022059">
    <property type="entry name" value="DUF3615"/>
</dbReference>
<evidence type="ECO:0000313" key="3">
    <source>
        <dbReference type="EMBL" id="KAG2609202.1"/>
    </source>
</evidence>
<feature type="domain" description="DUF3615" evidence="2">
    <location>
        <begin position="198"/>
        <end position="245"/>
    </location>
</feature>
<gene>
    <name evidence="3" type="ORF">PVAP13_4KG007000</name>
</gene>
<feature type="non-terminal residue" evidence="3">
    <location>
        <position position="1"/>
    </location>
</feature>
<dbReference type="PANTHER" id="PTHR33326">
    <property type="entry name" value="OS05G0543800 PROTEIN"/>
    <property type="match status" value="1"/>
</dbReference>
<dbReference type="EMBL" id="CM029043">
    <property type="protein sequence ID" value="KAG2609202.1"/>
    <property type="molecule type" value="Genomic_DNA"/>
</dbReference>
<protein>
    <recommendedName>
        <fullName evidence="2">DUF3615 domain-containing protein</fullName>
    </recommendedName>
</protein>
<proteinExistence type="predicted"/>
<feature type="compositionally biased region" description="Polar residues" evidence="1">
    <location>
        <begin position="32"/>
        <end position="56"/>
    </location>
</feature>
<evidence type="ECO:0000259" key="2">
    <source>
        <dbReference type="Pfam" id="PF12274"/>
    </source>
</evidence>
<keyword evidence="4" id="KW-1185">Reference proteome</keyword>
<evidence type="ECO:0000256" key="1">
    <source>
        <dbReference type="SAM" id="MobiDB-lite"/>
    </source>
</evidence>
<evidence type="ECO:0000313" key="4">
    <source>
        <dbReference type="Proteomes" id="UP000823388"/>
    </source>
</evidence>
<dbReference type="Pfam" id="PF12274">
    <property type="entry name" value="DUF3615"/>
    <property type="match status" value="1"/>
</dbReference>
<dbReference type="AlphaFoldDB" id="A0A8T0TBQ0"/>
<dbReference type="Proteomes" id="UP000823388">
    <property type="component" value="Chromosome 4K"/>
</dbReference>
<dbReference type="PANTHER" id="PTHR33326:SF44">
    <property type="entry name" value="OS10G0494950 PROTEIN"/>
    <property type="match status" value="1"/>
</dbReference>